<dbReference type="Pfam" id="PF01915">
    <property type="entry name" value="Glyco_hydro_3_C"/>
    <property type="match status" value="1"/>
</dbReference>
<dbReference type="GO" id="GO:0016787">
    <property type="term" value="F:hydrolase activity"/>
    <property type="evidence" value="ECO:0007669"/>
    <property type="project" value="UniProtKB-KW"/>
</dbReference>
<dbReference type="Pfam" id="PF14310">
    <property type="entry name" value="Fn3-like"/>
    <property type="match status" value="1"/>
</dbReference>
<dbReference type="InterPro" id="IPR036962">
    <property type="entry name" value="Glyco_hydro_3_N_sf"/>
</dbReference>
<dbReference type="SMART" id="SM01217">
    <property type="entry name" value="Fn3_like"/>
    <property type="match status" value="1"/>
</dbReference>
<gene>
    <name evidence="8" type="ORF">JIV24_12795</name>
</gene>
<evidence type="ECO:0000256" key="5">
    <source>
        <dbReference type="ARBA" id="ARBA00022801"/>
    </source>
</evidence>
<dbReference type="EC" id="3.2.1.21" evidence="3"/>
<evidence type="ECO:0000256" key="6">
    <source>
        <dbReference type="ARBA" id="ARBA00023295"/>
    </source>
</evidence>
<dbReference type="Proteomes" id="UP000605676">
    <property type="component" value="Unassembled WGS sequence"/>
</dbReference>
<dbReference type="InterPro" id="IPR013783">
    <property type="entry name" value="Ig-like_fold"/>
</dbReference>
<dbReference type="InterPro" id="IPR002772">
    <property type="entry name" value="Glyco_hydro_3_C"/>
</dbReference>
<accession>A0ABS1HKP4</accession>
<dbReference type="InterPro" id="IPR051915">
    <property type="entry name" value="Cellulose_Degrad_GH3"/>
</dbReference>
<evidence type="ECO:0000259" key="7">
    <source>
        <dbReference type="SMART" id="SM01217"/>
    </source>
</evidence>
<dbReference type="InterPro" id="IPR026891">
    <property type="entry name" value="Fn3-like"/>
</dbReference>
<dbReference type="InterPro" id="IPR036881">
    <property type="entry name" value="Glyco_hydro_3_C_sf"/>
</dbReference>
<dbReference type="PRINTS" id="PR00133">
    <property type="entry name" value="GLHYDRLASE3"/>
</dbReference>
<keyword evidence="4" id="KW-0732">Signal</keyword>
<keyword evidence="5 8" id="KW-0378">Hydrolase</keyword>
<evidence type="ECO:0000256" key="2">
    <source>
        <dbReference type="ARBA" id="ARBA00005336"/>
    </source>
</evidence>
<name>A0ABS1HKP4_9BACT</name>
<dbReference type="Gene3D" id="3.40.50.1700">
    <property type="entry name" value="Glycoside hydrolase family 3 C-terminal domain"/>
    <property type="match status" value="1"/>
</dbReference>
<protein>
    <recommendedName>
        <fullName evidence="3">beta-glucosidase</fullName>
        <ecNumber evidence="3">3.2.1.21</ecNumber>
    </recommendedName>
</protein>
<dbReference type="PANTHER" id="PTHR30620:SF16">
    <property type="entry name" value="LYSOSOMAL BETA GLUCOSIDASE"/>
    <property type="match status" value="1"/>
</dbReference>
<evidence type="ECO:0000256" key="3">
    <source>
        <dbReference type="ARBA" id="ARBA00012744"/>
    </source>
</evidence>
<dbReference type="Gene3D" id="3.20.20.300">
    <property type="entry name" value="Glycoside hydrolase, family 3, N-terminal domain"/>
    <property type="match status" value="1"/>
</dbReference>
<comment type="similarity">
    <text evidence="2">Belongs to the glycosyl hydrolase 3 family.</text>
</comment>
<dbReference type="InterPro" id="IPR001764">
    <property type="entry name" value="Glyco_hydro_3_N"/>
</dbReference>
<evidence type="ECO:0000313" key="9">
    <source>
        <dbReference type="Proteomes" id="UP000605676"/>
    </source>
</evidence>
<evidence type="ECO:0000256" key="1">
    <source>
        <dbReference type="ARBA" id="ARBA00000448"/>
    </source>
</evidence>
<dbReference type="Pfam" id="PF00933">
    <property type="entry name" value="Glyco_hydro_3"/>
    <property type="match status" value="1"/>
</dbReference>
<keyword evidence="6" id="KW-0326">Glycosidase</keyword>
<feature type="domain" description="Fibronectin type III-like" evidence="7">
    <location>
        <begin position="660"/>
        <end position="729"/>
    </location>
</feature>
<evidence type="ECO:0000313" key="8">
    <source>
        <dbReference type="EMBL" id="MBK3518216.1"/>
    </source>
</evidence>
<organism evidence="8 9">
    <name type="scientific">Carboxylicivirga marina</name>
    <dbReference type="NCBI Taxonomy" id="2800988"/>
    <lineage>
        <taxon>Bacteria</taxon>
        <taxon>Pseudomonadati</taxon>
        <taxon>Bacteroidota</taxon>
        <taxon>Bacteroidia</taxon>
        <taxon>Marinilabiliales</taxon>
        <taxon>Marinilabiliaceae</taxon>
        <taxon>Carboxylicivirga</taxon>
    </lineage>
</organism>
<proteinExistence type="inferred from homology"/>
<evidence type="ECO:0000256" key="4">
    <source>
        <dbReference type="ARBA" id="ARBA00022729"/>
    </source>
</evidence>
<comment type="catalytic activity">
    <reaction evidence="1">
        <text>Hydrolysis of terminal, non-reducing beta-D-glucosyl residues with release of beta-D-glucose.</text>
        <dbReference type="EC" id="3.2.1.21"/>
    </reaction>
</comment>
<dbReference type="Gene3D" id="2.60.40.10">
    <property type="entry name" value="Immunoglobulins"/>
    <property type="match status" value="1"/>
</dbReference>
<sequence>MVLVTACFLMVCCAPKKINQEEQQIEKLLAQMTIDDKIGQTALRGTSSRVKGALSEEFKQAVRDGQVGSVLNVMNVEYVKELQGIAVEESRLGIPLIFARDVIHGFKTIFPIPIGLAASWDEQTAYDCARVSALEASSQGIRWTFAPMLDIARDSRWGRVAESPGEDPYLASILAKAYIRGFQGDSLSDPRSMAACAKHFLAYGAAIGGRDYNSAVIHNAEMQNIYLPPFKAAIDAGAATIMSSFNDVNGVPATGNKFILRDILRDQLGFNGFVVSDWNSVTEMIPHGFAANEKEAGKLSAMAGLDMEMTSAAYQNHLKQLIETGEVSMDVLDDMVRNILRVKIQLGLFKAPYIPDNHPGQMYAEESMKAAYDAAVNSFVLLKNDNNLLPLKAEQKILLTGPLADAPHDQLGTWTFDGDKARTVTVKDAFEQNASTQFINGLEYSRDNSKKQFQATVAKAKKSDVIVFVGGEEAILSGEAHSRADIRLPGVQEELLYELSQTGKPIVLVIMAGRPINISAVLPFVDAVMMAWHPGTLGGPALYDVLTGSREPGGRLPITWPKSAGQLPIYYNQKNTGRPADKESFVHMDDIPVGAWQSSLGNKSHYLDAGFLPAFPFGYGLTYTSFDYSNLLLSDTTMNDAGNIKMNVTLTNTGSRKGTEIVQLYLQDQTASLTRPVKELKDYQKVTLLANESRVIEFNIKASQLTFYNNDNKKVLEPGVFNVFVGGNSLHVLSDSFCFE</sequence>
<dbReference type="SUPFAM" id="SSF52279">
    <property type="entry name" value="Beta-D-glucan exohydrolase, C-terminal domain"/>
    <property type="match status" value="1"/>
</dbReference>
<dbReference type="EMBL" id="JAENRR010000029">
    <property type="protein sequence ID" value="MBK3518216.1"/>
    <property type="molecule type" value="Genomic_DNA"/>
</dbReference>
<comment type="caution">
    <text evidence="8">The sequence shown here is derived from an EMBL/GenBank/DDBJ whole genome shotgun (WGS) entry which is preliminary data.</text>
</comment>
<keyword evidence="9" id="KW-1185">Reference proteome</keyword>
<dbReference type="SUPFAM" id="SSF51445">
    <property type="entry name" value="(Trans)glycosidases"/>
    <property type="match status" value="1"/>
</dbReference>
<reference evidence="8 9" key="1">
    <citation type="submission" date="2021-01" db="EMBL/GenBank/DDBJ databases">
        <title>Carboxyliciviraga sp.nov., isolated from coastal sediments.</title>
        <authorList>
            <person name="Lu D."/>
            <person name="Zhang T."/>
        </authorList>
    </citation>
    <scope>NUCLEOTIDE SEQUENCE [LARGE SCALE GENOMIC DNA]</scope>
    <source>
        <strain evidence="8 9">N1Y132</strain>
    </source>
</reference>
<dbReference type="InterPro" id="IPR017853">
    <property type="entry name" value="GH"/>
</dbReference>
<dbReference type="PANTHER" id="PTHR30620">
    <property type="entry name" value="PERIPLASMIC BETA-GLUCOSIDASE-RELATED"/>
    <property type="match status" value="1"/>
</dbReference>